<keyword evidence="1" id="KW-1133">Transmembrane helix</keyword>
<feature type="transmembrane region" description="Helical" evidence="1">
    <location>
        <begin position="187"/>
        <end position="204"/>
    </location>
</feature>
<keyword evidence="4" id="KW-1185">Reference proteome</keyword>
<name>A0A2J6SW93_9HELO</name>
<proteinExistence type="predicted"/>
<evidence type="ECO:0000313" key="4">
    <source>
        <dbReference type="Proteomes" id="UP000235371"/>
    </source>
</evidence>
<evidence type="ECO:0000256" key="1">
    <source>
        <dbReference type="SAM" id="Phobius"/>
    </source>
</evidence>
<sequence length="266" mass="29861">MALELSNALHQYYTAINDFKHILNTYKQPDTARSRNIGVLLAKTFHEPRYWDSPDSLNLMDLAPTSGDGGRVDWLRARLQKLLPEKSLDASGIDRRELDRKQRSGSMTAGSAKVLQPHRLHTRHISPSVDRFARIVMAVIGGVMLLVPMIDLSFVTSRTWSLITTSLFVLSFAFALAVFSNASNQEILAVAATYTAVLVVFIVIRAQECKHCLEYLRVAAVATFANTWTRWYWENMDFKYSPKSECLENDGTSDSGGISFSPEPIL</sequence>
<dbReference type="GeneID" id="36595985"/>
<gene>
    <name evidence="3" type="ORF">K444DRAFT_696407</name>
</gene>
<feature type="transmembrane region" description="Helical" evidence="1">
    <location>
        <begin position="132"/>
        <end position="154"/>
    </location>
</feature>
<protein>
    <recommendedName>
        <fullName evidence="2">DUF6594 domain-containing protein</fullName>
    </recommendedName>
</protein>
<dbReference type="OrthoDB" id="3498999at2759"/>
<accession>A0A2J6SW93</accession>
<dbReference type="InParanoid" id="A0A2J6SW93"/>
<organism evidence="3 4">
    <name type="scientific">Hyaloscypha bicolor E</name>
    <dbReference type="NCBI Taxonomy" id="1095630"/>
    <lineage>
        <taxon>Eukaryota</taxon>
        <taxon>Fungi</taxon>
        <taxon>Dikarya</taxon>
        <taxon>Ascomycota</taxon>
        <taxon>Pezizomycotina</taxon>
        <taxon>Leotiomycetes</taxon>
        <taxon>Helotiales</taxon>
        <taxon>Hyaloscyphaceae</taxon>
        <taxon>Hyaloscypha</taxon>
        <taxon>Hyaloscypha bicolor</taxon>
    </lineage>
</organism>
<keyword evidence="1" id="KW-0472">Membrane</keyword>
<feature type="domain" description="DUF6594" evidence="2">
    <location>
        <begin position="3"/>
        <end position="199"/>
    </location>
</feature>
<dbReference type="InterPro" id="IPR046529">
    <property type="entry name" value="DUF6594"/>
</dbReference>
<dbReference type="RefSeq" id="XP_024731943.1">
    <property type="nucleotide sequence ID" value="XM_024887909.1"/>
</dbReference>
<dbReference type="EMBL" id="KZ613856">
    <property type="protein sequence ID" value="PMD55039.1"/>
    <property type="molecule type" value="Genomic_DNA"/>
</dbReference>
<dbReference type="PANTHER" id="PTHR34502">
    <property type="entry name" value="DUF6594 DOMAIN-CONTAINING PROTEIN-RELATED"/>
    <property type="match status" value="1"/>
</dbReference>
<feature type="transmembrane region" description="Helical" evidence="1">
    <location>
        <begin position="160"/>
        <end position="180"/>
    </location>
</feature>
<evidence type="ECO:0000313" key="3">
    <source>
        <dbReference type="EMBL" id="PMD55039.1"/>
    </source>
</evidence>
<dbReference type="AlphaFoldDB" id="A0A2J6SW93"/>
<evidence type="ECO:0000259" key="2">
    <source>
        <dbReference type="Pfam" id="PF20237"/>
    </source>
</evidence>
<keyword evidence="1" id="KW-0812">Transmembrane</keyword>
<dbReference type="Proteomes" id="UP000235371">
    <property type="component" value="Unassembled WGS sequence"/>
</dbReference>
<dbReference type="Pfam" id="PF20237">
    <property type="entry name" value="DUF6594"/>
    <property type="match status" value="1"/>
</dbReference>
<dbReference type="PANTHER" id="PTHR34502:SF5">
    <property type="entry name" value="DUF6594 DOMAIN-CONTAINING PROTEIN"/>
    <property type="match status" value="1"/>
</dbReference>
<reference evidence="3 4" key="1">
    <citation type="submission" date="2016-04" db="EMBL/GenBank/DDBJ databases">
        <title>A degradative enzymes factory behind the ericoid mycorrhizal symbiosis.</title>
        <authorList>
            <consortium name="DOE Joint Genome Institute"/>
            <person name="Martino E."/>
            <person name="Morin E."/>
            <person name="Grelet G."/>
            <person name="Kuo A."/>
            <person name="Kohler A."/>
            <person name="Daghino S."/>
            <person name="Barry K."/>
            <person name="Choi C."/>
            <person name="Cichocki N."/>
            <person name="Clum A."/>
            <person name="Copeland A."/>
            <person name="Hainaut M."/>
            <person name="Haridas S."/>
            <person name="Labutti K."/>
            <person name="Lindquist E."/>
            <person name="Lipzen A."/>
            <person name="Khouja H.-R."/>
            <person name="Murat C."/>
            <person name="Ohm R."/>
            <person name="Olson A."/>
            <person name="Spatafora J."/>
            <person name="Veneault-Fourrey C."/>
            <person name="Henrissat B."/>
            <person name="Grigoriev I."/>
            <person name="Martin F."/>
            <person name="Perotto S."/>
        </authorList>
    </citation>
    <scope>NUCLEOTIDE SEQUENCE [LARGE SCALE GENOMIC DNA]</scope>
    <source>
        <strain evidence="3 4">E</strain>
    </source>
</reference>